<protein>
    <submittedName>
        <fullName evidence="1">Uncharacterized protein</fullName>
    </submittedName>
</protein>
<dbReference type="Proteomes" id="UP000057737">
    <property type="component" value="Unassembled WGS sequence"/>
</dbReference>
<evidence type="ECO:0000313" key="2">
    <source>
        <dbReference type="Proteomes" id="UP000057737"/>
    </source>
</evidence>
<dbReference type="OrthoDB" id="5510290at2"/>
<reference evidence="1 2" key="1">
    <citation type="submission" date="2015-11" db="EMBL/GenBank/DDBJ databases">
        <title>Draft Genome Sequence of the Strain BR 10303 (Bradyrhizobium sp.) isolated from nodules of Centrolobium paraense.</title>
        <authorList>
            <person name="Zelli J.E."/>
            <person name="Simoes-Araujo J.L."/>
            <person name="Barauna A.C."/>
            <person name="Silva K."/>
        </authorList>
    </citation>
    <scope>NUCLEOTIDE SEQUENCE [LARGE SCALE GENOMIC DNA]</scope>
    <source>
        <strain evidence="1 2">BR 10303</strain>
    </source>
</reference>
<organism evidence="1 2">
    <name type="scientific">Bradyrhizobium macuxiense</name>
    <dbReference type="NCBI Taxonomy" id="1755647"/>
    <lineage>
        <taxon>Bacteria</taxon>
        <taxon>Pseudomonadati</taxon>
        <taxon>Pseudomonadota</taxon>
        <taxon>Alphaproteobacteria</taxon>
        <taxon>Hyphomicrobiales</taxon>
        <taxon>Nitrobacteraceae</taxon>
        <taxon>Bradyrhizobium</taxon>
    </lineage>
</organism>
<comment type="caution">
    <text evidence="1">The sequence shown here is derived from an EMBL/GenBank/DDBJ whole genome shotgun (WGS) entry which is preliminary data.</text>
</comment>
<gene>
    <name evidence="1" type="ORF">AS156_22995</name>
</gene>
<evidence type="ECO:0000313" key="1">
    <source>
        <dbReference type="EMBL" id="KWV45886.1"/>
    </source>
</evidence>
<accession>A0A109JBN5</accession>
<dbReference type="RefSeq" id="WP_066515050.1">
    <property type="nucleotide sequence ID" value="NZ_LNCU01000120.1"/>
</dbReference>
<name>A0A109JBN5_9BRAD</name>
<dbReference type="EMBL" id="LNCU01000120">
    <property type="protein sequence ID" value="KWV45886.1"/>
    <property type="molecule type" value="Genomic_DNA"/>
</dbReference>
<sequence length="71" mass="7651">MLIDGFQARFSELSDAVVIIYVSLLQEPDGPEVSEKSPVVTQQSLIAGQKFGQSVHAATDHRGTAQEGHDL</sequence>
<dbReference type="AlphaFoldDB" id="A0A109JBN5"/>
<proteinExistence type="predicted"/>
<keyword evidence="2" id="KW-1185">Reference proteome</keyword>